<sequence length="70" mass="7302">MPSRHLPQTFDAFVTTKLWRGSSHVGLHIVHNVVSSVLGGDIVAKSVEGGGPTFRVGLPLTATSLLAPPS</sequence>
<dbReference type="Pfam" id="PF02518">
    <property type="entry name" value="HATPase_c"/>
    <property type="match status" value="1"/>
</dbReference>
<dbReference type="Gene3D" id="3.30.565.10">
    <property type="entry name" value="Histidine kinase-like ATPase, C-terminal domain"/>
    <property type="match status" value="1"/>
</dbReference>
<dbReference type="SUPFAM" id="SSF55874">
    <property type="entry name" value="ATPase domain of HSP90 chaperone/DNA topoisomerase II/histidine kinase"/>
    <property type="match status" value="1"/>
</dbReference>
<dbReference type="EC" id="2.7.13.3" evidence="2"/>
<proteinExistence type="predicted"/>
<keyword evidence="4" id="KW-0808">Transferase</keyword>
<gene>
    <name evidence="4" type="ORF">JY500_17695</name>
</gene>
<evidence type="ECO:0000256" key="2">
    <source>
        <dbReference type="ARBA" id="ARBA00012438"/>
    </source>
</evidence>
<dbReference type="PRINTS" id="PR00344">
    <property type="entry name" value="BCTRLSENSOR"/>
</dbReference>
<feature type="domain" description="Histidine kinase/HSP90-like ATPase" evidence="3">
    <location>
        <begin position="1"/>
        <end position="61"/>
    </location>
</feature>
<reference evidence="4 5" key="1">
    <citation type="submission" date="2021-02" db="EMBL/GenBank/DDBJ databases">
        <title>Niveibacterium changnyeongensis HC41.</title>
        <authorList>
            <person name="Kang M."/>
        </authorList>
    </citation>
    <scope>NUCLEOTIDE SEQUENCE [LARGE SCALE GENOMIC DNA]</scope>
    <source>
        <strain evidence="4 5">HC41</strain>
    </source>
</reference>
<dbReference type="EMBL" id="CP071060">
    <property type="protein sequence ID" value="QSI76280.1"/>
    <property type="molecule type" value="Genomic_DNA"/>
</dbReference>
<keyword evidence="5" id="KW-1185">Reference proteome</keyword>
<dbReference type="RefSeq" id="WP_206254004.1">
    <property type="nucleotide sequence ID" value="NZ_CP071060.1"/>
</dbReference>
<dbReference type="InterPro" id="IPR036890">
    <property type="entry name" value="HATPase_C_sf"/>
</dbReference>
<dbReference type="InterPro" id="IPR003594">
    <property type="entry name" value="HATPase_dom"/>
</dbReference>
<accession>A0ABX7M3E5</accession>
<dbReference type="GO" id="GO:0016301">
    <property type="term" value="F:kinase activity"/>
    <property type="evidence" value="ECO:0007669"/>
    <property type="project" value="UniProtKB-KW"/>
</dbReference>
<evidence type="ECO:0000313" key="4">
    <source>
        <dbReference type="EMBL" id="QSI76280.1"/>
    </source>
</evidence>
<dbReference type="InterPro" id="IPR004358">
    <property type="entry name" value="Sig_transdc_His_kin-like_C"/>
</dbReference>
<organism evidence="4 5">
    <name type="scientific">Niveibacterium microcysteis</name>
    <dbReference type="NCBI Taxonomy" id="2811415"/>
    <lineage>
        <taxon>Bacteria</taxon>
        <taxon>Pseudomonadati</taxon>
        <taxon>Pseudomonadota</taxon>
        <taxon>Betaproteobacteria</taxon>
        <taxon>Rhodocyclales</taxon>
        <taxon>Rhodocyclaceae</taxon>
        <taxon>Niveibacterium</taxon>
    </lineage>
</organism>
<evidence type="ECO:0000313" key="5">
    <source>
        <dbReference type="Proteomes" id="UP000663570"/>
    </source>
</evidence>
<comment type="catalytic activity">
    <reaction evidence="1">
        <text>ATP + protein L-histidine = ADP + protein N-phospho-L-histidine.</text>
        <dbReference type="EC" id="2.7.13.3"/>
    </reaction>
</comment>
<protein>
    <recommendedName>
        <fullName evidence="2">histidine kinase</fullName>
        <ecNumber evidence="2">2.7.13.3</ecNumber>
    </recommendedName>
</protein>
<keyword evidence="4" id="KW-0418">Kinase</keyword>
<dbReference type="Proteomes" id="UP000663570">
    <property type="component" value="Chromosome"/>
</dbReference>
<evidence type="ECO:0000256" key="1">
    <source>
        <dbReference type="ARBA" id="ARBA00000085"/>
    </source>
</evidence>
<evidence type="ECO:0000259" key="3">
    <source>
        <dbReference type="Pfam" id="PF02518"/>
    </source>
</evidence>
<name>A0ABX7M3E5_9RHOO</name>